<evidence type="ECO:0000256" key="5">
    <source>
        <dbReference type="ARBA" id="ARBA00022729"/>
    </source>
</evidence>
<evidence type="ECO:0000313" key="10">
    <source>
        <dbReference type="EMBL" id="APD74519.1"/>
    </source>
</evidence>
<comment type="subcellular location">
    <subcellularLocation>
        <location evidence="2">Cell membrane</location>
        <topology evidence="2">Lipid-anchor</topology>
        <topology evidence="2">GPI-anchor</topology>
    </subcellularLocation>
</comment>
<feature type="domain" description="Trypanosome variant surface glycoprotein B-type N-terminal" evidence="9">
    <location>
        <begin position="6"/>
        <end position="232"/>
    </location>
</feature>
<keyword evidence="8" id="KW-0449">Lipoprotein</keyword>
<evidence type="ECO:0000256" key="4">
    <source>
        <dbReference type="ARBA" id="ARBA00022622"/>
    </source>
</evidence>
<protein>
    <submittedName>
        <fullName evidence="10">Variant surface glycoprotein 1125.3168</fullName>
    </submittedName>
</protein>
<dbReference type="VEuPathDB" id="TriTrypDB:Tb427_000177600"/>
<evidence type="ECO:0000256" key="6">
    <source>
        <dbReference type="ARBA" id="ARBA00023136"/>
    </source>
</evidence>
<keyword evidence="6" id="KW-0472">Membrane</keyword>
<keyword evidence="4" id="KW-0336">GPI-anchor</keyword>
<evidence type="ECO:0000259" key="9">
    <source>
        <dbReference type="Pfam" id="PF13206"/>
    </source>
</evidence>
<evidence type="ECO:0000256" key="2">
    <source>
        <dbReference type="ARBA" id="ARBA00004609"/>
    </source>
</evidence>
<organism evidence="10">
    <name type="scientific">Trypanosoma brucei</name>
    <dbReference type="NCBI Taxonomy" id="5691"/>
    <lineage>
        <taxon>Eukaryota</taxon>
        <taxon>Discoba</taxon>
        <taxon>Euglenozoa</taxon>
        <taxon>Kinetoplastea</taxon>
        <taxon>Metakinetoplastina</taxon>
        <taxon>Trypanosomatida</taxon>
        <taxon>Trypanosomatidae</taxon>
        <taxon>Trypanosoma</taxon>
    </lineage>
</organism>
<keyword evidence="3" id="KW-1003">Cell membrane</keyword>
<dbReference type="AlphaFoldDB" id="A0A1J0R9G5"/>
<reference evidence="10" key="1">
    <citation type="submission" date="2016-08" db="EMBL/GenBank/DDBJ databases">
        <title>VSG repertoire of Trypanosoma brucei EATRO 1125.</title>
        <authorList>
            <person name="Cross G.A."/>
        </authorList>
    </citation>
    <scope>NUCLEOTIDE SEQUENCE</scope>
    <source>
        <strain evidence="10">EATRO 1125</strain>
    </source>
</reference>
<name>A0A1J0R9G5_9TRYP</name>
<evidence type="ECO:0000256" key="3">
    <source>
        <dbReference type="ARBA" id="ARBA00022475"/>
    </source>
</evidence>
<keyword evidence="5" id="KW-0732">Signal</keyword>
<evidence type="ECO:0000256" key="8">
    <source>
        <dbReference type="ARBA" id="ARBA00023288"/>
    </source>
</evidence>
<sequence>MYIANLQLLAAEAEAALSKYNSNVQPKLVKETNEITAAIKAALYGKGAGKTDGSGVKTMGILGTRNTDCKTPSAGKSIVGDIFCLCAVDNTKRSAQHCGLNTPTAAGGDWAALGSSYKTATWSEIKTACKHRPKPKLSADTLRGIQAKFLSKLKKDPELDEATQATAYLGQNNGGNCGAANAARCVDYGSALKSAAGAAVTAWYDQLTEAAAAAATWQKACDDDKAYRQRLKTLQKQAHQLYAILSVDDTTTSQQKSGTSEQAQKHGTKKDCTKLEKAECKPDVGRKYNETTTKCEEDQKTHVVQANKETEKTEGSVQNYDYDTKEICENDKKYGKLNCA</sequence>
<dbReference type="GO" id="GO:0005886">
    <property type="term" value="C:plasma membrane"/>
    <property type="evidence" value="ECO:0007669"/>
    <property type="project" value="UniProtKB-SubCell"/>
</dbReference>
<keyword evidence="7" id="KW-0325">Glycoprotein</keyword>
<dbReference type="GO" id="GO:0098552">
    <property type="term" value="C:side of membrane"/>
    <property type="evidence" value="ECO:0007669"/>
    <property type="project" value="UniProtKB-KW"/>
</dbReference>
<accession>A0A1J0R9G5</accession>
<proteinExistence type="predicted"/>
<evidence type="ECO:0000256" key="7">
    <source>
        <dbReference type="ARBA" id="ARBA00023180"/>
    </source>
</evidence>
<dbReference type="Pfam" id="PF13206">
    <property type="entry name" value="VSG_B"/>
    <property type="match status" value="1"/>
</dbReference>
<evidence type="ECO:0000256" key="1">
    <source>
        <dbReference type="ARBA" id="ARBA00002523"/>
    </source>
</evidence>
<dbReference type="EMBL" id="KX700563">
    <property type="protein sequence ID" value="APD74519.1"/>
    <property type="molecule type" value="Genomic_DNA"/>
</dbReference>
<dbReference type="InterPro" id="IPR025932">
    <property type="entry name" value="Trypano_VSG_B_N_dom"/>
</dbReference>
<comment type="function">
    <text evidence="1">VSG forms a coat on the surface of the parasite. The trypanosome evades the immune response of the host by expressing a series of antigenically distinct VSGs from an estimated 1000 VSG genes.</text>
</comment>